<sequence>MRSKTMVLLSVCHELVKFKHFEYVISILGGSFAASLDYGVVGLVFGNESSSDADSYAEQLLDQISKGQGLVQGVLLFYKDFVEFLYKQLDGTTSI</sequence>
<gene>
    <name evidence="1" type="ORF">PIB30_011287</name>
</gene>
<dbReference type="Proteomes" id="UP001341840">
    <property type="component" value="Unassembled WGS sequence"/>
</dbReference>
<comment type="caution">
    <text evidence="1">The sequence shown here is derived from an EMBL/GenBank/DDBJ whole genome shotgun (WGS) entry which is preliminary data.</text>
</comment>
<accession>A0ABU6V422</accession>
<keyword evidence="2" id="KW-1185">Reference proteome</keyword>
<organism evidence="1 2">
    <name type="scientific">Stylosanthes scabra</name>
    <dbReference type="NCBI Taxonomy" id="79078"/>
    <lineage>
        <taxon>Eukaryota</taxon>
        <taxon>Viridiplantae</taxon>
        <taxon>Streptophyta</taxon>
        <taxon>Embryophyta</taxon>
        <taxon>Tracheophyta</taxon>
        <taxon>Spermatophyta</taxon>
        <taxon>Magnoliopsida</taxon>
        <taxon>eudicotyledons</taxon>
        <taxon>Gunneridae</taxon>
        <taxon>Pentapetalae</taxon>
        <taxon>rosids</taxon>
        <taxon>fabids</taxon>
        <taxon>Fabales</taxon>
        <taxon>Fabaceae</taxon>
        <taxon>Papilionoideae</taxon>
        <taxon>50 kb inversion clade</taxon>
        <taxon>dalbergioids sensu lato</taxon>
        <taxon>Dalbergieae</taxon>
        <taxon>Pterocarpus clade</taxon>
        <taxon>Stylosanthes</taxon>
    </lineage>
</organism>
<evidence type="ECO:0000313" key="2">
    <source>
        <dbReference type="Proteomes" id="UP001341840"/>
    </source>
</evidence>
<protein>
    <submittedName>
        <fullName evidence="1">Uncharacterized protein</fullName>
    </submittedName>
</protein>
<dbReference type="EMBL" id="JASCZI010151062">
    <property type="protein sequence ID" value="MED6168397.1"/>
    <property type="molecule type" value="Genomic_DNA"/>
</dbReference>
<reference evidence="1 2" key="1">
    <citation type="journal article" date="2023" name="Plants (Basel)">
        <title>Bridging the Gap: Combining Genomics and Transcriptomics Approaches to Understand Stylosanthes scabra, an Orphan Legume from the Brazilian Caatinga.</title>
        <authorList>
            <person name="Ferreira-Neto J.R.C."/>
            <person name="da Silva M.D."/>
            <person name="Binneck E."/>
            <person name="de Melo N.F."/>
            <person name="da Silva R.H."/>
            <person name="de Melo A.L.T.M."/>
            <person name="Pandolfi V."/>
            <person name="Bustamante F.O."/>
            <person name="Brasileiro-Vidal A.C."/>
            <person name="Benko-Iseppon A.M."/>
        </authorList>
    </citation>
    <scope>NUCLEOTIDE SEQUENCE [LARGE SCALE GENOMIC DNA]</scope>
    <source>
        <tissue evidence="1">Leaves</tissue>
    </source>
</reference>
<name>A0ABU6V422_9FABA</name>
<evidence type="ECO:0000313" key="1">
    <source>
        <dbReference type="EMBL" id="MED6168397.1"/>
    </source>
</evidence>
<proteinExistence type="predicted"/>